<dbReference type="PROSITE" id="PS00198">
    <property type="entry name" value="4FE4S_FER_1"/>
    <property type="match status" value="2"/>
</dbReference>
<dbReference type="SUPFAM" id="SSF46548">
    <property type="entry name" value="alpha-helical ferredoxin"/>
    <property type="match status" value="1"/>
</dbReference>
<dbReference type="GO" id="GO:0046872">
    <property type="term" value="F:metal ion binding"/>
    <property type="evidence" value="ECO:0007669"/>
    <property type="project" value="UniProtKB-KW"/>
</dbReference>
<protein>
    <recommendedName>
        <fullName evidence="4">4Fe-4S ferredoxin-type domain-containing protein</fullName>
    </recommendedName>
</protein>
<dbReference type="AlphaFoldDB" id="A0A1D3TX15"/>
<proteinExistence type="predicted"/>
<dbReference type="InterPro" id="IPR036812">
    <property type="entry name" value="NAD(P)_OxRdtase_dom_sf"/>
</dbReference>
<accession>A0A1D3TX15</accession>
<evidence type="ECO:0000256" key="1">
    <source>
        <dbReference type="ARBA" id="ARBA00022723"/>
    </source>
</evidence>
<organism evidence="5 6">
    <name type="scientific">Anaerobium acetethylicum</name>
    <dbReference type="NCBI Taxonomy" id="1619234"/>
    <lineage>
        <taxon>Bacteria</taxon>
        <taxon>Bacillati</taxon>
        <taxon>Bacillota</taxon>
        <taxon>Clostridia</taxon>
        <taxon>Lachnospirales</taxon>
        <taxon>Lachnospiraceae</taxon>
        <taxon>Anaerobium</taxon>
    </lineage>
</organism>
<keyword evidence="1" id="KW-0479">Metal-binding</keyword>
<reference evidence="5 6" key="1">
    <citation type="submission" date="2016-09" db="EMBL/GenBank/DDBJ databases">
        <authorList>
            <person name="Capua I."/>
            <person name="De Benedictis P."/>
            <person name="Joannis T."/>
            <person name="Lombin L.H."/>
            <person name="Cattoli G."/>
        </authorList>
    </citation>
    <scope>NUCLEOTIDE SEQUENCE [LARGE SCALE GENOMIC DNA]</scope>
    <source>
        <strain evidence="5 6">GluBS11</strain>
    </source>
</reference>
<dbReference type="InterPro" id="IPR017896">
    <property type="entry name" value="4Fe4S_Fe-S-bd"/>
</dbReference>
<feature type="domain" description="4Fe-4S ferredoxin-type" evidence="4">
    <location>
        <begin position="283"/>
        <end position="312"/>
    </location>
</feature>
<dbReference type="PANTHER" id="PTHR43312:SF2">
    <property type="entry name" value="OXIDOREDUCTASE"/>
    <property type="match status" value="1"/>
</dbReference>
<dbReference type="InterPro" id="IPR017900">
    <property type="entry name" value="4Fe4S_Fe_S_CS"/>
</dbReference>
<dbReference type="Pfam" id="PF13187">
    <property type="entry name" value="Fer4_9"/>
    <property type="match status" value="1"/>
</dbReference>
<dbReference type="CDD" id="cd19096">
    <property type="entry name" value="AKR_Fe-S_oxidoreductase"/>
    <property type="match status" value="1"/>
</dbReference>
<evidence type="ECO:0000256" key="3">
    <source>
        <dbReference type="ARBA" id="ARBA00023014"/>
    </source>
</evidence>
<evidence type="ECO:0000313" key="6">
    <source>
        <dbReference type="Proteomes" id="UP000199315"/>
    </source>
</evidence>
<evidence type="ECO:0000313" key="5">
    <source>
        <dbReference type="EMBL" id="SCP98792.1"/>
    </source>
</evidence>
<dbReference type="SUPFAM" id="SSF51430">
    <property type="entry name" value="NAD(P)-linked oxidoreductase"/>
    <property type="match status" value="1"/>
</dbReference>
<dbReference type="EMBL" id="FMKA01000026">
    <property type="protein sequence ID" value="SCP98792.1"/>
    <property type="molecule type" value="Genomic_DNA"/>
</dbReference>
<dbReference type="InterPro" id="IPR053135">
    <property type="entry name" value="AKR2_Oxidoreductase"/>
</dbReference>
<gene>
    <name evidence="5" type="ORF">SAMN05421730_102624</name>
</gene>
<dbReference type="STRING" id="1619234.SAMN05421730_102624"/>
<sequence>MNNNNLLQMPKLGFGLMRLPENENGIDLEQVCQMVDLCLEKGFNYFDTAYIYHSGKSESIVREALTSRHPRESFFLATKLPAWELNTEADIQRVFDEQLERTGAGYFDFYLLHSIEEGHLKKYDGFHCWEWAMKMKEKGLIKHFGFSFHDTPELLDQVLTAHPEAEFVQLQINYADWENKLVQSGKCYEVARKHNKPIIVMEPVKGGTLASLPPELEAMLKELRPDDSIASWALRYVASLDGIMTILSGMSNLEQMQDNLKTMGDFSPLSEKEREHLNLMTEKLLAADTIPCTGCRYCVDGCPQQILIPDMIRAFNTVKTYKGDQRPFFFYDSLTKDGHRASACVQCGVCESVCPQHLQVIDIVREISEVFDKK</sequence>
<dbReference type="Proteomes" id="UP000199315">
    <property type="component" value="Unassembled WGS sequence"/>
</dbReference>
<dbReference type="PANTHER" id="PTHR43312">
    <property type="entry name" value="D-THREO-ALDOSE 1-DEHYDROGENASE"/>
    <property type="match status" value="1"/>
</dbReference>
<evidence type="ECO:0000259" key="4">
    <source>
        <dbReference type="PROSITE" id="PS51379"/>
    </source>
</evidence>
<keyword evidence="2" id="KW-0408">Iron</keyword>
<dbReference type="Pfam" id="PF00248">
    <property type="entry name" value="Aldo_ket_red"/>
    <property type="match status" value="1"/>
</dbReference>
<dbReference type="Gene3D" id="3.30.70.20">
    <property type="match status" value="1"/>
</dbReference>
<keyword evidence="3" id="KW-0411">Iron-sulfur</keyword>
<name>A0A1D3TX15_9FIRM</name>
<dbReference type="RefSeq" id="WP_242875602.1">
    <property type="nucleotide sequence ID" value="NZ_FMKA01000026.1"/>
</dbReference>
<dbReference type="PROSITE" id="PS51379">
    <property type="entry name" value="4FE4S_FER_2"/>
    <property type="match status" value="2"/>
</dbReference>
<dbReference type="Gene3D" id="3.20.20.100">
    <property type="entry name" value="NADP-dependent oxidoreductase domain"/>
    <property type="match status" value="1"/>
</dbReference>
<dbReference type="InterPro" id="IPR023210">
    <property type="entry name" value="NADP_OxRdtase_dom"/>
</dbReference>
<feature type="domain" description="4Fe-4S ferredoxin-type" evidence="4">
    <location>
        <begin position="335"/>
        <end position="366"/>
    </location>
</feature>
<dbReference type="GO" id="GO:0051536">
    <property type="term" value="F:iron-sulfur cluster binding"/>
    <property type="evidence" value="ECO:0007669"/>
    <property type="project" value="UniProtKB-KW"/>
</dbReference>
<keyword evidence="6" id="KW-1185">Reference proteome</keyword>
<evidence type="ECO:0000256" key="2">
    <source>
        <dbReference type="ARBA" id="ARBA00023004"/>
    </source>
</evidence>